<organism evidence="1 2">
    <name type="scientific">Mucilaginibacter yixingensis</name>
    <dbReference type="NCBI Taxonomy" id="1295612"/>
    <lineage>
        <taxon>Bacteria</taxon>
        <taxon>Pseudomonadati</taxon>
        <taxon>Bacteroidota</taxon>
        <taxon>Sphingobacteriia</taxon>
        <taxon>Sphingobacteriales</taxon>
        <taxon>Sphingobacteriaceae</taxon>
        <taxon>Mucilaginibacter</taxon>
    </lineage>
</organism>
<sequence>MQTLNINLPDSVDISNQDVLNAIATRLYDTGRLSLQQAAHLAGLSEADFIEDLMGQSLDELSVKLYRY</sequence>
<proteinExistence type="predicted"/>
<dbReference type="InterPro" id="IPR005368">
    <property type="entry name" value="UPF0175"/>
</dbReference>
<dbReference type="EMBL" id="QAOQ01000006">
    <property type="protein sequence ID" value="PTQ95178.1"/>
    <property type="molecule type" value="Genomic_DNA"/>
</dbReference>
<gene>
    <name evidence="1" type="ORF">C8P68_106393</name>
</gene>
<dbReference type="RefSeq" id="WP_107830162.1">
    <property type="nucleotide sequence ID" value="NZ_CP160205.1"/>
</dbReference>
<evidence type="ECO:0000313" key="1">
    <source>
        <dbReference type="EMBL" id="PTQ95178.1"/>
    </source>
</evidence>
<dbReference type="AlphaFoldDB" id="A0A2T5J7Q4"/>
<comment type="caution">
    <text evidence="1">The sequence shown here is derived from an EMBL/GenBank/DDBJ whole genome shotgun (WGS) entry which is preliminary data.</text>
</comment>
<reference evidence="1 2" key="1">
    <citation type="submission" date="2018-04" db="EMBL/GenBank/DDBJ databases">
        <title>Genomic Encyclopedia of Archaeal and Bacterial Type Strains, Phase II (KMG-II): from individual species to whole genera.</title>
        <authorList>
            <person name="Goeker M."/>
        </authorList>
    </citation>
    <scope>NUCLEOTIDE SEQUENCE [LARGE SCALE GENOMIC DNA]</scope>
    <source>
        <strain evidence="1 2">DSM 26809</strain>
    </source>
</reference>
<protein>
    <submittedName>
        <fullName evidence="1">Uncharacterized protein UPF0175</fullName>
    </submittedName>
</protein>
<evidence type="ECO:0000313" key="2">
    <source>
        <dbReference type="Proteomes" id="UP000244168"/>
    </source>
</evidence>
<dbReference type="Proteomes" id="UP000244168">
    <property type="component" value="Unassembled WGS sequence"/>
</dbReference>
<name>A0A2T5J7Q4_9SPHI</name>
<dbReference type="OrthoDB" id="5771572at2"/>
<dbReference type="Pfam" id="PF03683">
    <property type="entry name" value="UPF0175"/>
    <property type="match status" value="1"/>
</dbReference>
<keyword evidence="2" id="KW-1185">Reference proteome</keyword>
<accession>A0A2T5J7Q4</accession>